<keyword evidence="10" id="KW-0472">Membrane</keyword>
<evidence type="ECO:0000256" key="2">
    <source>
        <dbReference type="ARBA" id="ARBA00022729"/>
    </source>
</evidence>
<keyword evidence="12" id="KW-0121">Carboxypeptidase</keyword>
<keyword evidence="10" id="KW-1133">Transmembrane helix</keyword>
<dbReference type="EMBL" id="WBOS01000015">
    <property type="protein sequence ID" value="KAB2330225.1"/>
    <property type="molecule type" value="Genomic_DNA"/>
</dbReference>
<feature type="domain" description="Peptidase S11 D-alanyl-D-alanine carboxypeptidase A N-terminal" evidence="11">
    <location>
        <begin position="26"/>
        <end position="254"/>
    </location>
</feature>
<organism evidence="12 13">
    <name type="scientific">Cytobacillus depressus</name>
    <dbReference type="NCBI Taxonomy" id="1602942"/>
    <lineage>
        <taxon>Bacteria</taxon>
        <taxon>Bacillati</taxon>
        <taxon>Bacillota</taxon>
        <taxon>Bacilli</taxon>
        <taxon>Bacillales</taxon>
        <taxon>Bacillaceae</taxon>
        <taxon>Cytobacillus</taxon>
    </lineage>
</organism>
<evidence type="ECO:0000256" key="1">
    <source>
        <dbReference type="ARBA" id="ARBA00007164"/>
    </source>
</evidence>
<dbReference type="PANTHER" id="PTHR21581:SF6">
    <property type="entry name" value="TRAFFICKING PROTEIN PARTICLE COMPLEX SUBUNIT 12"/>
    <property type="match status" value="1"/>
</dbReference>
<keyword evidence="6" id="KW-0961">Cell wall biogenesis/degradation</keyword>
<comment type="similarity">
    <text evidence="1 9">Belongs to the peptidase S11 family.</text>
</comment>
<dbReference type="OrthoDB" id="9791132at2"/>
<reference evidence="12 13" key="1">
    <citation type="journal article" date="2016" name="Antonie Van Leeuwenhoek">
        <title>Bacillus depressus sp. nov., isolated from soil of a sunflower field.</title>
        <authorList>
            <person name="Wei X."/>
            <person name="Xin D."/>
            <person name="Xin Y."/>
            <person name="Zhang H."/>
            <person name="Wang T."/>
            <person name="Zhang J."/>
        </authorList>
    </citation>
    <scope>NUCLEOTIDE SEQUENCE [LARGE SCALE GENOMIC DNA]</scope>
    <source>
        <strain evidence="12 13">BZ1</strain>
    </source>
</reference>
<dbReference type="PANTHER" id="PTHR21581">
    <property type="entry name" value="D-ALANYL-D-ALANINE CARBOXYPEPTIDASE"/>
    <property type="match status" value="1"/>
</dbReference>
<keyword evidence="10" id="KW-0812">Transmembrane</keyword>
<feature type="binding site" evidence="8">
    <location>
        <position position="225"/>
    </location>
    <ligand>
        <name>substrate</name>
    </ligand>
</feature>
<gene>
    <name evidence="12" type="ORF">F7731_20825</name>
</gene>
<evidence type="ECO:0000256" key="4">
    <source>
        <dbReference type="ARBA" id="ARBA00022960"/>
    </source>
</evidence>
<dbReference type="GO" id="GO:0006508">
    <property type="term" value="P:proteolysis"/>
    <property type="evidence" value="ECO:0007669"/>
    <property type="project" value="InterPro"/>
</dbReference>
<keyword evidence="12" id="KW-0645">Protease</keyword>
<feature type="transmembrane region" description="Helical" evidence="10">
    <location>
        <begin position="355"/>
        <end position="375"/>
    </location>
</feature>
<sequence length="387" mass="43412">MRKSIIFLLSIIYFCTPIIHKAYANEVSTFNIQSEAAILVDSETGAVLYEKNADQRMYPASLTKIATAIYAIENGDLDDLVTVSEDATTTGGTSVFLEEGEQVPLKKLIQGMLINSGNDAATAIAEHLDGSMEKYEKHLNQYLLKKVKVNDTHFTNPHGLFEQNHYTTAGDLAKITNYALKNEMFRKTFGTKELEWKGKSWDTTLITHHLMLKGEIPYDSVTGGKTGYVPESKFTLATTAKQDGMELTAIVLRGTTDKEVYNDTEKLLDYGFDQFKHSYISHSDVFESENKTFTTGLNDVMVTIPKTPVQKTLTPDGQLQFTNDQGELIQSVILVEKQKKQSHPKSVVQNENKTMGYYGKYATLILILAALMISVRKFKKRKRVKAT</sequence>
<dbReference type="PRINTS" id="PR00725">
    <property type="entry name" value="DADACBPTASE1"/>
</dbReference>
<dbReference type="GO" id="GO:0009002">
    <property type="term" value="F:serine-type D-Ala-D-Ala carboxypeptidase activity"/>
    <property type="evidence" value="ECO:0007669"/>
    <property type="project" value="InterPro"/>
</dbReference>
<dbReference type="GO" id="GO:0009252">
    <property type="term" value="P:peptidoglycan biosynthetic process"/>
    <property type="evidence" value="ECO:0007669"/>
    <property type="project" value="UniProtKB-KW"/>
</dbReference>
<name>A0A6L3UZV7_9BACI</name>
<dbReference type="Proteomes" id="UP000481030">
    <property type="component" value="Unassembled WGS sequence"/>
</dbReference>
<dbReference type="GO" id="GO:0008360">
    <property type="term" value="P:regulation of cell shape"/>
    <property type="evidence" value="ECO:0007669"/>
    <property type="project" value="UniProtKB-KW"/>
</dbReference>
<evidence type="ECO:0000259" key="11">
    <source>
        <dbReference type="Pfam" id="PF00768"/>
    </source>
</evidence>
<keyword evidence="2" id="KW-0732">Signal</keyword>
<evidence type="ECO:0000256" key="3">
    <source>
        <dbReference type="ARBA" id="ARBA00022801"/>
    </source>
</evidence>
<dbReference type="Gene3D" id="3.40.710.10">
    <property type="entry name" value="DD-peptidase/beta-lactamase superfamily"/>
    <property type="match status" value="1"/>
</dbReference>
<evidence type="ECO:0000256" key="7">
    <source>
        <dbReference type="PIRSR" id="PIRSR618044-1"/>
    </source>
</evidence>
<dbReference type="GO" id="GO:0071555">
    <property type="term" value="P:cell wall organization"/>
    <property type="evidence" value="ECO:0007669"/>
    <property type="project" value="UniProtKB-KW"/>
</dbReference>
<evidence type="ECO:0000256" key="8">
    <source>
        <dbReference type="PIRSR" id="PIRSR618044-2"/>
    </source>
</evidence>
<dbReference type="AlphaFoldDB" id="A0A6L3UZV7"/>
<keyword evidence="3" id="KW-0378">Hydrolase</keyword>
<keyword evidence="13" id="KW-1185">Reference proteome</keyword>
<feature type="active site" description="Acyl-ester intermediate" evidence="7">
    <location>
        <position position="61"/>
    </location>
</feature>
<evidence type="ECO:0000256" key="10">
    <source>
        <dbReference type="SAM" id="Phobius"/>
    </source>
</evidence>
<keyword evidence="5" id="KW-0573">Peptidoglycan synthesis</keyword>
<evidence type="ECO:0000256" key="5">
    <source>
        <dbReference type="ARBA" id="ARBA00022984"/>
    </source>
</evidence>
<dbReference type="InterPro" id="IPR012338">
    <property type="entry name" value="Beta-lactam/transpept-like"/>
</dbReference>
<evidence type="ECO:0000313" key="12">
    <source>
        <dbReference type="EMBL" id="KAB2330225.1"/>
    </source>
</evidence>
<feature type="active site" description="Acyl-ester intermediate" evidence="7">
    <location>
        <position position="64"/>
    </location>
</feature>
<feature type="active site" evidence="7">
    <location>
        <position position="116"/>
    </location>
</feature>
<keyword evidence="4" id="KW-0133">Cell shape</keyword>
<evidence type="ECO:0000256" key="6">
    <source>
        <dbReference type="ARBA" id="ARBA00023316"/>
    </source>
</evidence>
<evidence type="ECO:0000256" key="9">
    <source>
        <dbReference type="RuleBase" id="RU004016"/>
    </source>
</evidence>
<dbReference type="SUPFAM" id="SSF56601">
    <property type="entry name" value="beta-lactamase/transpeptidase-like"/>
    <property type="match status" value="1"/>
</dbReference>
<dbReference type="InterPro" id="IPR018044">
    <property type="entry name" value="Peptidase_S11"/>
</dbReference>
<accession>A0A6L3UZV7</accession>
<evidence type="ECO:0000313" key="13">
    <source>
        <dbReference type="Proteomes" id="UP000481030"/>
    </source>
</evidence>
<dbReference type="RefSeq" id="WP_151536717.1">
    <property type="nucleotide sequence ID" value="NZ_WBOS01000015.1"/>
</dbReference>
<comment type="caution">
    <text evidence="12">The sequence shown here is derived from an EMBL/GenBank/DDBJ whole genome shotgun (WGS) entry which is preliminary data.</text>
</comment>
<protein>
    <submittedName>
        <fullName evidence="12">D-alanyl-D-alanine carboxypeptidase</fullName>
    </submittedName>
</protein>
<proteinExistence type="inferred from homology"/>
<dbReference type="InterPro" id="IPR001967">
    <property type="entry name" value="Peptidase_S11_N"/>
</dbReference>
<dbReference type="Pfam" id="PF00768">
    <property type="entry name" value="Peptidase_S11"/>
    <property type="match status" value="1"/>
</dbReference>